<dbReference type="GO" id="GO:0009247">
    <property type="term" value="P:glycolipid biosynthetic process"/>
    <property type="evidence" value="ECO:0007669"/>
    <property type="project" value="TreeGrafter"/>
</dbReference>
<feature type="non-terminal residue" evidence="4">
    <location>
        <position position="434"/>
    </location>
</feature>
<sequence>MSHRYDLIIFGATGFTGIRVVELLLKSDENINFAIAGRSEIKLKNVLDDISKRTGKDIRNIPIIIADSDNAESLAEMAKCAKVIINTVGPYRLYGEAVVKAAVENGANHVDISGEPAFLESMQMKYGEEAKKKGVYIVGACGWDSIPCDLGFNFLKRNFNGQLNHAETFVQLNSGVAGYSFNAGTYQTLILGIANMANDGLSKIRRAIMPEKIPRSLYRPPKRGKIWYNEKLDGWCLPFLGSDKSIVSRSEYFDYIFDNEPPAYVETYIRIKSLLWATLLTLWLTIFFIMAKFETTRKILQKYPDICSFNMFKTSGPTEEQMKQASFTYWFFGSGWSDKLPPGEQHNKSPDKTVIVRCDGPVQGNDEASSEGSRRFGPQEGGCARDRVGGWFYSNPEGAAAYQGILQRQGAIAWYQPGRGCRLWSGCASWCDLG</sequence>
<dbReference type="SUPFAM" id="SSF51735">
    <property type="entry name" value="NAD(P)-binding Rossmann-fold domains"/>
    <property type="match status" value="1"/>
</dbReference>
<dbReference type="FunFam" id="3.40.50.720:FF:000178">
    <property type="entry name" value="Saccharopine dehydrogenase-like oxidoreductase"/>
    <property type="match status" value="1"/>
</dbReference>
<dbReference type="Gene3D" id="3.40.50.720">
    <property type="entry name" value="NAD(P)-binding Rossmann-like Domain"/>
    <property type="match status" value="1"/>
</dbReference>
<dbReference type="PANTHER" id="PTHR12286">
    <property type="entry name" value="SACCHAROPINE DEHYDROGENASE-LIKE OXIDOREDUCTASE"/>
    <property type="match status" value="1"/>
</dbReference>
<comment type="similarity">
    <text evidence="1">Belongs to the saccharopine dehydrogenase family.</text>
</comment>
<evidence type="ECO:0000313" key="4">
    <source>
        <dbReference type="EMBL" id="ADY46519.1"/>
    </source>
</evidence>
<dbReference type="PANTHER" id="PTHR12286:SF5">
    <property type="entry name" value="SACCHAROPINE DEHYDROGENASE-LIKE OXIDOREDUCTASE"/>
    <property type="match status" value="1"/>
</dbReference>
<dbReference type="AlphaFoldDB" id="F1L8R5"/>
<feature type="domain" description="Saccharopine dehydrogenase NADP binding" evidence="3">
    <location>
        <begin position="8"/>
        <end position="138"/>
    </location>
</feature>
<keyword evidence="2" id="KW-1133">Transmembrane helix</keyword>
<evidence type="ECO:0000256" key="2">
    <source>
        <dbReference type="SAM" id="Phobius"/>
    </source>
</evidence>
<evidence type="ECO:0000256" key="1">
    <source>
        <dbReference type="ARBA" id="ARBA00038048"/>
    </source>
</evidence>
<dbReference type="GO" id="GO:0005739">
    <property type="term" value="C:mitochondrion"/>
    <property type="evidence" value="ECO:0007669"/>
    <property type="project" value="TreeGrafter"/>
</dbReference>
<name>F1L8R5_ASCSU</name>
<dbReference type="Pfam" id="PF03435">
    <property type="entry name" value="Sacchrp_dh_NADP"/>
    <property type="match status" value="1"/>
</dbReference>
<protein>
    <submittedName>
        <fullName evidence="4">Saccharopine dehydrogenase</fullName>
    </submittedName>
</protein>
<organism evidence="4">
    <name type="scientific">Ascaris suum</name>
    <name type="common">Pig roundworm</name>
    <name type="synonym">Ascaris lumbricoides</name>
    <dbReference type="NCBI Taxonomy" id="6253"/>
    <lineage>
        <taxon>Eukaryota</taxon>
        <taxon>Metazoa</taxon>
        <taxon>Ecdysozoa</taxon>
        <taxon>Nematoda</taxon>
        <taxon>Chromadorea</taxon>
        <taxon>Rhabditida</taxon>
        <taxon>Spirurina</taxon>
        <taxon>Ascaridomorpha</taxon>
        <taxon>Ascaridoidea</taxon>
        <taxon>Ascarididae</taxon>
        <taxon>Ascaris</taxon>
    </lineage>
</organism>
<feature type="transmembrane region" description="Helical" evidence="2">
    <location>
        <begin position="274"/>
        <end position="293"/>
    </location>
</feature>
<dbReference type="GO" id="GO:0005811">
    <property type="term" value="C:lipid droplet"/>
    <property type="evidence" value="ECO:0007669"/>
    <property type="project" value="TreeGrafter"/>
</dbReference>
<proteinExistence type="evidence at transcript level"/>
<dbReference type="InterPro" id="IPR036291">
    <property type="entry name" value="NAD(P)-bd_dom_sf"/>
</dbReference>
<dbReference type="EMBL" id="JI173976">
    <property type="protein sequence ID" value="ADY46519.1"/>
    <property type="molecule type" value="mRNA"/>
</dbReference>
<dbReference type="InterPro" id="IPR005097">
    <property type="entry name" value="Sacchrp_dh_NADP-bd"/>
</dbReference>
<reference evidence="4" key="1">
    <citation type="journal article" date="2011" name="Genome Res.">
        <title>Deep small RNA sequencing from the nematode Ascaris reveals conservation, functional diversification, and novel developmental profiles.</title>
        <authorList>
            <person name="Wang J."/>
            <person name="Czech B."/>
            <person name="Crunk A."/>
            <person name="Wallace A."/>
            <person name="Mitreva M."/>
            <person name="Hannon G.J."/>
            <person name="Davis R.E."/>
        </authorList>
    </citation>
    <scope>NUCLEOTIDE SEQUENCE</scope>
</reference>
<keyword evidence="2" id="KW-0472">Membrane</keyword>
<keyword evidence="2" id="KW-0812">Transmembrane</keyword>
<accession>F1L8R5</accession>
<dbReference type="InterPro" id="IPR051276">
    <property type="entry name" value="Saccharopine_DH-like_oxidrdct"/>
</dbReference>
<evidence type="ECO:0000259" key="3">
    <source>
        <dbReference type="Pfam" id="PF03435"/>
    </source>
</evidence>
<dbReference type="GO" id="GO:0005886">
    <property type="term" value="C:plasma membrane"/>
    <property type="evidence" value="ECO:0007669"/>
    <property type="project" value="TreeGrafter"/>
</dbReference>